<keyword evidence="3" id="KW-1185">Reference proteome</keyword>
<protein>
    <submittedName>
        <fullName evidence="2">Uncharacterized protein</fullName>
    </submittedName>
</protein>
<proteinExistence type="predicted"/>
<accession>A0A562HUW2</accession>
<gene>
    <name evidence="2" type="ORF">JD77_06314</name>
</gene>
<dbReference type="Proteomes" id="UP000319825">
    <property type="component" value="Unassembled WGS sequence"/>
</dbReference>
<comment type="caution">
    <text evidence="2">The sequence shown here is derived from an EMBL/GenBank/DDBJ whole genome shotgun (WGS) entry which is preliminary data.</text>
</comment>
<feature type="compositionally biased region" description="Polar residues" evidence="1">
    <location>
        <begin position="1"/>
        <end position="14"/>
    </location>
</feature>
<sequence>MPQLRWQTTSTPWDTTGFPKPSLSRDTQVGPLTVNAARLATMPAELAQFLNIKRREQPISPAVAAGMTDTVPVQHDCGPTSMTISRLIICHRRKPAQVRDTAPGRYACHGTLAALTGVEPYEVAQVLSARRRLPLAATSGGLPFVAVLGRTQAGRPLVVAVRKVGKFDQQIIGAREMNAAELKRFEAWEMTR</sequence>
<name>A0A562HUW2_MICOL</name>
<reference evidence="2 3" key="1">
    <citation type="submission" date="2019-07" db="EMBL/GenBank/DDBJ databases">
        <title>R&amp;d 2014.</title>
        <authorList>
            <person name="Klenk H.-P."/>
        </authorList>
    </citation>
    <scope>NUCLEOTIDE SEQUENCE [LARGE SCALE GENOMIC DNA]</scope>
    <source>
        <strain evidence="2 3">DSM 43868</strain>
    </source>
</reference>
<evidence type="ECO:0000313" key="3">
    <source>
        <dbReference type="Proteomes" id="UP000319825"/>
    </source>
</evidence>
<evidence type="ECO:0000256" key="1">
    <source>
        <dbReference type="SAM" id="MobiDB-lite"/>
    </source>
</evidence>
<organism evidence="2 3">
    <name type="scientific">Micromonospora olivasterospora</name>
    <dbReference type="NCBI Taxonomy" id="1880"/>
    <lineage>
        <taxon>Bacteria</taxon>
        <taxon>Bacillati</taxon>
        <taxon>Actinomycetota</taxon>
        <taxon>Actinomycetes</taxon>
        <taxon>Micromonosporales</taxon>
        <taxon>Micromonosporaceae</taxon>
        <taxon>Micromonospora</taxon>
    </lineage>
</organism>
<dbReference type="AlphaFoldDB" id="A0A562HUW2"/>
<feature type="region of interest" description="Disordered" evidence="1">
    <location>
        <begin position="1"/>
        <end position="27"/>
    </location>
</feature>
<evidence type="ECO:0000313" key="2">
    <source>
        <dbReference type="EMBL" id="TWH62264.1"/>
    </source>
</evidence>
<dbReference type="EMBL" id="VLKE01000002">
    <property type="protein sequence ID" value="TWH62264.1"/>
    <property type="molecule type" value="Genomic_DNA"/>
</dbReference>